<dbReference type="Proteomes" id="UP001408356">
    <property type="component" value="Unassembled WGS sequence"/>
</dbReference>
<evidence type="ECO:0000313" key="8">
    <source>
        <dbReference type="Proteomes" id="UP001408356"/>
    </source>
</evidence>
<keyword evidence="3" id="KW-0238">DNA-binding</keyword>
<evidence type="ECO:0008006" key="9">
    <source>
        <dbReference type="Google" id="ProtNLM"/>
    </source>
</evidence>
<protein>
    <recommendedName>
        <fullName evidence="9">Transcription factor domain-containing protein</fullName>
    </recommendedName>
</protein>
<feature type="region of interest" description="Disordered" evidence="6">
    <location>
        <begin position="535"/>
        <end position="559"/>
    </location>
</feature>
<keyword evidence="4" id="KW-0804">Transcription</keyword>
<dbReference type="CDD" id="cd12148">
    <property type="entry name" value="fungal_TF_MHR"/>
    <property type="match status" value="1"/>
</dbReference>
<proteinExistence type="predicted"/>
<dbReference type="PANTHER" id="PTHR47171:SF6">
    <property type="entry name" value="SPECIFIC TRANSCRIPTION FACTOR, PUTATIVE (AFU_ORTHOLOGUE AFUA_2G06130)-RELATED"/>
    <property type="match status" value="1"/>
</dbReference>
<evidence type="ECO:0000313" key="7">
    <source>
        <dbReference type="EMBL" id="KAK9420612.1"/>
    </source>
</evidence>
<comment type="caution">
    <text evidence="7">The sequence shown here is derived from an EMBL/GenBank/DDBJ whole genome shotgun (WGS) entry which is preliminary data.</text>
</comment>
<keyword evidence="8" id="KW-1185">Reference proteome</keyword>
<dbReference type="InterPro" id="IPR052073">
    <property type="entry name" value="Amide_Lactam_Regulators"/>
</dbReference>
<sequence length="634" mass="70678">MVKFVETDATGLPLKRKQVAHACISCRKRKKRCVHDCDNFSAEENGVAYDSAAPTKPVQYAPQTGETPQVSPTDTRSQISLPSQPESRKATRFVGDLNPEHLFIEATSPHSARDLSVRGGIGVWQSRNSHDARAAPTSTPSRLGPTVTMQTILLQYVHSQCLSCVPTTQDWYALRNIYLAKSDPLYPVLGPVLNEELDSSPLSILIKQVVCLAAAADPQATPYLRLLSSAVLLSRYEYTSALSTAIHATVESGLITDRVMLIRILLLYSMYMQPTCPEEADMPTAIFAKAAHQFMTLGLQLPMDENDPEYEQTQTLFLSTWALDRMNSAFYGRACTVHERDIGWDFDECIKKQRPPFRLFLSVVKLLEDVINLYRPTQKVEEEPLYIDMPILEQLILDTDATMVPENLLATVEVFYHAVAILSCRFPQDGTKSALPSRANNSRRSLSADRITDIVRDEIRDRLSYMPIIPYAVSLSLSVMYRKMRYSQIPMFRERGLKAFDANTKLLRKLSEIFWCAKTMGGMAEQVLQEMGKAAVTKAQESGSGENSVRDGSDPQPVQPVQTFGAVPRGLPMGSMAPQAHNLPMAEAVPEIDVWGHLDPNFNITAIDAALMGNLDFGTSANWFDWQQNLGFAE</sequence>
<evidence type="ECO:0000256" key="3">
    <source>
        <dbReference type="ARBA" id="ARBA00023125"/>
    </source>
</evidence>
<dbReference type="PANTHER" id="PTHR47171">
    <property type="entry name" value="FARA-RELATED"/>
    <property type="match status" value="1"/>
</dbReference>
<keyword evidence="2" id="KW-0805">Transcription regulation</keyword>
<evidence type="ECO:0000256" key="5">
    <source>
        <dbReference type="ARBA" id="ARBA00023242"/>
    </source>
</evidence>
<name>A0ABR2V194_9PEZI</name>
<organism evidence="7 8">
    <name type="scientific">Seiridium unicorne</name>
    <dbReference type="NCBI Taxonomy" id="138068"/>
    <lineage>
        <taxon>Eukaryota</taxon>
        <taxon>Fungi</taxon>
        <taxon>Dikarya</taxon>
        <taxon>Ascomycota</taxon>
        <taxon>Pezizomycotina</taxon>
        <taxon>Sordariomycetes</taxon>
        <taxon>Xylariomycetidae</taxon>
        <taxon>Amphisphaeriales</taxon>
        <taxon>Sporocadaceae</taxon>
        <taxon>Seiridium</taxon>
    </lineage>
</organism>
<feature type="region of interest" description="Disordered" evidence="6">
    <location>
        <begin position="57"/>
        <end position="89"/>
    </location>
</feature>
<accession>A0ABR2V194</accession>
<feature type="compositionally biased region" description="Polar residues" evidence="6">
    <location>
        <begin position="61"/>
        <end position="85"/>
    </location>
</feature>
<reference evidence="7 8" key="1">
    <citation type="journal article" date="2024" name="J. Plant Pathol.">
        <title>Sequence and assembly of the genome of Seiridium unicorne, isolate CBS 538.82, causal agent of cypress canker disease.</title>
        <authorList>
            <person name="Scali E."/>
            <person name="Rocca G.D."/>
            <person name="Danti R."/>
            <person name="Garbelotto M."/>
            <person name="Barberini S."/>
            <person name="Baroncelli R."/>
            <person name="Emiliani G."/>
        </authorList>
    </citation>
    <scope>NUCLEOTIDE SEQUENCE [LARGE SCALE GENOMIC DNA]</scope>
    <source>
        <strain evidence="7 8">BM-138-508</strain>
    </source>
</reference>
<gene>
    <name evidence="7" type="ORF">SUNI508_06352</name>
</gene>
<dbReference type="CDD" id="cd00067">
    <property type="entry name" value="GAL4"/>
    <property type="match status" value="1"/>
</dbReference>
<keyword evidence="1" id="KW-0862">Zinc</keyword>
<keyword evidence="5" id="KW-0539">Nucleus</keyword>
<dbReference type="InterPro" id="IPR001138">
    <property type="entry name" value="Zn2Cys6_DnaBD"/>
</dbReference>
<evidence type="ECO:0000256" key="4">
    <source>
        <dbReference type="ARBA" id="ARBA00023163"/>
    </source>
</evidence>
<evidence type="ECO:0000256" key="6">
    <source>
        <dbReference type="SAM" id="MobiDB-lite"/>
    </source>
</evidence>
<dbReference type="EMBL" id="JARVKF010000224">
    <property type="protein sequence ID" value="KAK9420612.1"/>
    <property type="molecule type" value="Genomic_DNA"/>
</dbReference>
<evidence type="ECO:0000256" key="2">
    <source>
        <dbReference type="ARBA" id="ARBA00023015"/>
    </source>
</evidence>
<evidence type="ECO:0000256" key="1">
    <source>
        <dbReference type="ARBA" id="ARBA00022833"/>
    </source>
</evidence>